<feature type="domain" description="EGF-like" evidence="10">
    <location>
        <begin position="340"/>
        <end position="379"/>
    </location>
</feature>
<keyword evidence="4 6" id="KW-1015">Disulfide bond</keyword>
<dbReference type="CDD" id="cd00054">
    <property type="entry name" value="EGF_CA"/>
    <property type="match status" value="4"/>
</dbReference>
<feature type="domain" description="EGF-like" evidence="10">
    <location>
        <begin position="503"/>
        <end position="545"/>
    </location>
</feature>
<evidence type="ECO:0000259" key="13">
    <source>
        <dbReference type="PROSITE" id="PS50923"/>
    </source>
</evidence>
<feature type="domain" description="Ig-like" evidence="12">
    <location>
        <begin position="2120"/>
        <end position="2206"/>
    </location>
</feature>
<feature type="domain" description="EGF-like" evidence="10">
    <location>
        <begin position="268"/>
        <end position="299"/>
    </location>
</feature>
<dbReference type="PROSITE" id="PS50835">
    <property type="entry name" value="IG_LIKE"/>
    <property type="match status" value="2"/>
</dbReference>
<dbReference type="Pfam" id="PF07645">
    <property type="entry name" value="EGF_CA"/>
    <property type="match status" value="6"/>
</dbReference>
<dbReference type="InterPro" id="IPR049883">
    <property type="entry name" value="NOTCH1_EGF-like"/>
</dbReference>
<feature type="domain" description="BPTI/Kunitz inhibitor" evidence="11">
    <location>
        <begin position="3058"/>
        <end position="3108"/>
    </location>
</feature>
<dbReference type="PROSITE" id="PS00010">
    <property type="entry name" value="ASX_HYDROXYL"/>
    <property type="match status" value="5"/>
</dbReference>
<dbReference type="SUPFAM" id="SSF57535">
    <property type="entry name" value="Complement control module/SCR domain"/>
    <property type="match status" value="2"/>
</dbReference>
<evidence type="ECO:0000256" key="4">
    <source>
        <dbReference type="ARBA" id="ARBA00023157"/>
    </source>
</evidence>
<feature type="domain" description="BPTI/Kunitz inhibitor" evidence="11">
    <location>
        <begin position="2748"/>
        <end position="2798"/>
    </location>
</feature>
<dbReference type="InterPro" id="IPR001881">
    <property type="entry name" value="EGF-like_Ca-bd_dom"/>
</dbReference>
<dbReference type="InterPro" id="IPR035976">
    <property type="entry name" value="Sushi/SCR/CCP_sf"/>
</dbReference>
<dbReference type="InterPro" id="IPR000152">
    <property type="entry name" value="EGF-type_Asp/Asn_hydroxyl_site"/>
</dbReference>
<organism evidence="14 15">
    <name type="scientific">Amphimedon queenslandica</name>
    <name type="common">Sponge</name>
    <dbReference type="NCBI Taxonomy" id="400682"/>
    <lineage>
        <taxon>Eukaryota</taxon>
        <taxon>Metazoa</taxon>
        <taxon>Porifera</taxon>
        <taxon>Demospongiae</taxon>
        <taxon>Heteroscleromorpha</taxon>
        <taxon>Haplosclerida</taxon>
        <taxon>Niphatidae</taxon>
        <taxon>Amphimedon</taxon>
    </lineage>
</organism>
<dbReference type="CDD" id="cd19941">
    <property type="entry name" value="TIL"/>
    <property type="match status" value="3"/>
</dbReference>
<dbReference type="PRINTS" id="PR00759">
    <property type="entry name" value="BASICPTASE"/>
</dbReference>
<protein>
    <submittedName>
        <fullName evidence="14">Uncharacterized protein</fullName>
    </submittedName>
</protein>
<evidence type="ECO:0000259" key="11">
    <source>
        <dbReference type="PROSITE" id="PS50279"/>
    </source>
</evidence>
<evidence type="ECO:0000313" key="14">
    <source>
        <dbReference type="EnsemblMetazoa" id="XP_019850738.1"/>
    </source>
</evidence>
<keyword evidence="7" id="KW-0768">Sushi</keyword>
<evidence type="ECO:0000259" key="10">
    <source>
        <dbReference type="PROSITE" id="PS50026"/>
    </source>
</evidence>
<dbReference type="InterPro" id="IPR003598">
    <property type="entry name" value="Ig_sub2"/>
</dbReference>
<feature type="coiled-coil region" evidence="8">
    <location>
        <begin position="1458"/>
        <end position="1492"/>
    </location>
</feature>
<dbReference type="Pfam" id="PF06119">
    <property type="entry name" value="NIDO"/>
    <property type="match status" value="1"/>
</dbReference>
<keyword evidence="5" id="KW-0325">Glycoprotein</keyword>
<dbReference type="InterPro" id="IPR018097">
    <property type="entry name" value="EGF_Ca-bd_CS"/>
</dbReference>
<dbReference type="SUPFAM" id="SSF57567">
    <property type="entry name" value="Serine protease inhibitors"/>
    <property type="match status" value="3"/>
</dbReference>
<dbReference type="Gene3D" id="4.10.410.10">
    <property type="entry name" value="Pancreatic trypsin inhibitor Kunitz domain"/>
    <property type="match status" value="4"/>
</dbReference>
<evidence type="ECO:0000259" key="12">
    <source>
        <dbReference type="PROSITE" id="PS50835"/>
    </source>
</evidence>
<dbReference type="PROSITE" id="PS50923">
    <property type="entry name" value="SUSHI"/>
    <property type="match status" value="1"/>
</dbReference>
<dbReference type="InterPro" id="IPR036084">
    <property type="entry name" value="Ser_inhib-like_sf"/>
</dbReference>
<dbReference type="SMART" id="SM01411">
    <property type="entry name" value="Ephrin_rec_like"/>
    <property type="match status" value="2"/>
</dbReference>
<dbReference type="Pfam" id="PF13895">
    <property type="entry name" value="Ig_2"/>
    <property type="match status" value="2"/>
</dbReference>
<keyword evidence="1 6" id="KW-0245">EGF-like domain</keyword>
<dbReference type="PROSITE" id="PS50026">
    <property type="entry name" value="EGF_3"/>
    <property type="match status" value="6"/>
</dbReference>
<evidence type="ECO:0000256" key="7">
    <source>
        <dbReference type="PROSITE-ProRule" id="PRU00302"/>
    </source>
</evidence>
<evidence type="ECO:0000313" key="15">
    <source>
        <dbReference type="Proteomes" id="UP000007879"/>
    </source>
</evidence>
<dbReference type="Pfam" id="PF00014">
    <property type="entry name" value="Kunitz_BPTI"/>
    <property type="match status" value="4"/>
</dbReference>
<dbReference type="RefSeq" id="XP_019850738.1">
    <property type="nucleotide sequence ID" value="XM_019995179.1"/>
</dbReference>
<name>A0AAN0J1Y1_AMPQE</name>
<evidence type="ECO:0000256" key="9">
    <source>
        <dbReference type="SAM" id="SignalP"/>
    </source>
</evidence>
<dbReference type="Gene3D" id="2.10.25.10">
    <property type="entry name" value="Laminin"/>
    <property type="match status" value="10"/>
</dbReference>
<dbReference type="CDD" id="cd00109">
    <property type="entry name" value="Kunitz-type"/>
    <property type="match status" value="2"/>
</dbReference>
<dbReference type="InterPro" id="IPR036880">
    <property type="entry name" value="Kunitz_BPTI_sf"/>
</dbReference>
<dbReference type="InterPro" id="IPR036179">
    <property type="entry name" value="Ig-like_dom_sf"/>
</dbReference>
<dbReference type="CDD" id="cd00033">
    <property type="entry name" value="CCP"/>
    <property type="match status" value="1"/>
</dbReference>
<feature type="domain" description="BPTI/Kunitz inhibitor" evidence="11">
    <location>
        <begin position="2643"/>
        <end position="2693"/>
    </location>
</feature>
<feature type="disulfide bond" evidence="7">
    <location>
        <begin position="575"/>
        <end position="602"/>
    </location>
</feature>
<dbReference type="Pfam" id="PF01826">
    <property type="entry name" value="TIL"/>
    <property type="match status" value="2"/>
</dbReference>
<dbReference type="InterPro" id="IPR000742">
    <property type="entry name" value="EGF"/>
</dbReference>
<keyword evidence="3" id="KW-0677">Repeat</keyword>
<evidence type="ECO:0000256" key="3">
    <source>
        <dbReference type="ARBA" id="ARBA00022737"/>
    </source>
</evidence>
<feature type="disulfide bond" evidence="6">
    <location>
        <begin position="289"/>
        <end position="298"/>
    </location>
</feature>
<feature type="chain" id="PRO_5042938827" evidence="9">
    <location>
        <begin position="19"/>
        <end position="3222"/>
    </location>
</feature>
<dbReference type="PROSITE" id="PS00022">
    <property type="entry name" value="EGF_1"/>
    <property type="match status" value="1"/>
</dbReference>
<dbReference type="EnsemblMetazoa" id="XM_019995179.1">
    <property type="protein sequence ID" value="XP_019850738.1"/>
    <property type="gene ID" value="LOC109581235"/>
</dbReference>
<evidence type="ECO:0000256" key="2">
    <source>
        <dbReference type="ARBA" id="ARBA00022729"/>
    </source>
</evidence>
<proteinExistence type="predicted"/>
<reference evidence="14" key="2">
    <citation type="submission" date="2024-06" db="UniProtKB">
        <authorList>
            <consortium name="EnsemblMetazoa"/>
        </authorList>
    </citation>
    <scope>IDENTIFICATION</scope>
</reference>
<feature type="domain" description="EGF-like" evidence="10">
    <location>
        <begin position="421"/>
        <end position="459"/>
    </location>
</feature>
<dbReference type="KEGG" id="aqu:109581235"/>
<dbReference type="SUPFAM" id="SSF57362">
    <property type="entry name" value="BPTI-like"/>
    <property type="match status" value="4"/>
</dbReference>
<dbReference type="InterPro" id="IPR002223">
    <property type="entry name" value="Kunitz_BPTI"/>
</dbReference>
<evidence type="ECO:0000256" key="6">
    <source>
        <dbReference type="PROSITE-ProRule" id="PRU00076"/>
    </source>
</evidence>
<dbReference type="PROSITE" id="PS01186">
    <property type="entry name" value="EGF_2"/>
    <property type="match status" value="5"/>
</dbReference>
<keyword evidence="15" id="KW-1185">Reference proteome</keyword>
<dbReference type="PROSITE" id="PS00280">
    <property type="entry name" value="BPTI_KUNITZ_1"/>
    <property type="match status" value="4"/>
</dbReference>
<dbReference type="SUPFAM" id="SSF48726">
    <property type="entry name" value="Immunoglobulin"/>
    <property type="match status" value="2"/>
</dbReference>
<dbReference type="InterPro" id="IPR002919">
    <property type="entry name" value="TIL_dom"/>
</dbReference>
<dbReference type="InterPro" id="IPR007110">
    <property type="entry name" value="Ig-like_dom"/>
</dbReference>
<dbReference type="InterPro" id="IPR000436">
    <property type="entry name" value="Sushi_SCR_CCP_dom"/>
</dbReference>
<comment type="caution">
    <text evidence="6">Lacks conserved residue(s) required for the propagation of feature annotation.</text>
</comment>
<dbReference type="Gene3D" id="2.60.40.10">
    <property type="entry name" value="Immunoglobulins"/>
    <property type="match status" value="2"/>
</dbReference>
<dbReference type="GO" id="GO:0004867">
    <property type="term" value="F:serine-type endopeptidase inhibitor activity"/>
    <property type="evidence" value="ECO:0007669"/>
    <property type="project" value="InterPro"/>
</dbReference>
<feature type="domain" description="EGF-like" evidence="10">
    <location>
        <begin position="380"/>
        <end position="420"/>
    </location>
</feature>
<dbReference type="SMART" id="SM00409">
    <property type="entry name" value="IG"/>
    <property type="match status" value="2"/>
</dbReference>
<sequence length="3222" mass="358171">MILYLLLWSTLSLTSTVAQQYLPFVSPPDYNVFTDVDDDSVHVALPTTLQFGGIDFSNAYISSNGLVSFGRGFDAYEPVEFDLISDNLTIVAPFWDDIQMTGSRQLRYQIVSGSSSLINQVNAFLTSHSGVSFSADWLLWAYWHDVCPFSDLNCDFHQSNYFQAIVVVQGRRTYSIFTYRCGLIRWTTYGAGIGFSVNGTFYEKHPLSNNASLAVNIDCDGAISGWNNVVYRIDSAIVPVCNFSCGNGTCVANNVCRCFDGWTGDHCDQVFCTPPCLRGTCTLNNNCVCDPGWTGSRCRTDINECTYVACDQFCNNTEGSYACYCGPGYEILSDNSTCRDIDECETGSNNCTHFCNNTLGSYTCSCIDGYTMTEYGLCLDIDECYLNISGCDHSCINTNGSYYCECRSGFRLHANGRYCEEIDECIENPNLCPINSNCFNTHGSYSCDCINGYHKNESGYCIDIDECDTDANSCSQICINTEGSYDCSCNNGYEKRFKYFCFDIDECENPSICSGDHQVCQNTLGGYTCSCKEGFEYGRDGMTCEPKACQVILPPINGNLYCNGNRTNNTCHYTCNSGYVLSDSSSRTCQPNGHWSGIPPYCSPLPCPTLTSPSNGYLQLPCDGVYQSQCTVRCFDGYKLASTNGTLSTVTCDLSSKNRTMWSNTEECEEKDPCESKNRCLHDGICLRVDSEEGFECNCTGTLYEGRTCERALVLIDPIGPVISFKFKNITIRAKPDNDTTYNVKDCSSSGGTLTYFASPCRFNLSKSKTSQNVTLRGVFPGSYVFELNGVPPVPILVVSESQSSPYFDKFGNRSIQPSCCSNIFTSICHDKTLAVQLNSSCSWDKSLRTTRGIVFIIYDNLIVPVSLAGVNITSENAALPSPARAVCTDNCDNKLKPLSSTDKCYRHIPTPDDLSEFVRRQSLTDSFLSSIRTSLFPNWFNISITDDLDAINKLSSTDYLAKLVSPAKLIDEKGCESLVIEDNNEGRFLVLQHNGPLNLTLENEQSFVLNSPSSSDFYCIAVHVCSGQRSPVYIGLPPSAQDGIDSISFISNYIKKGWTFNFNSVSLSQTLQKTVLEAKLWNGYSYMQRYSQDYFQYDTLVNMKSAQGRFSHGNTNVNLSFSGFIRYKYITEDKANEALLHGDCTFVVMSRVTGSLAKLELKKTSTNITIHHKENSPPPSCSSIGPTNGVSFKLAYTPQQDQPFYLSVLELPSDTPQCPVDAFLSLNSNQDMNGLSFYSECLDVSFDALIFTTLDLAHRIYIPMSDDTLCIKPENFTSLFSMAEFGLVIHSSLNASRLRLNTFIQLLPGYDNTALSLGFYKHINGKVGLIHSLEMTMFDNTFVTQARLRTMELSFGLTIKLFNEEFFTAFIQGRANTSRQWRDLTVSINGWFPKGNGYFVDTMERNVTRKITTLGNEANMRKGEADKQLLEATARLIRADGQLSDARLAFSNASTQLSAVQNNLAESRERLRLAELNVTMARSEIRQAEDAINDVCDVQVCPLECQNATRKRTVYRDVYYEAEGVCDSVCNVTVSVRVAPYSVPARVWKFIRCCENRLENCQDSLCNGESCSFVCKSVSSTRPVFNYREAIVERPCKVSCNVSQYGATVEETEEYIDPCGRRGPNAACVASNADCNREREASLRALEIRRSELVAPLRERNRARAEVELLEIRLSEAQRSEQLANETLVSTQSLHRLIIQYKEAVEKSHRMILEEIKNDLKLYNLTQQYGNNVFNVTNITFTVLVSENNNPSVFPIVITYDTPQRSNEQLNYAYDFNTQFSLQIETLVNDIIDSLFTSQGRRRRRQTELNQPGREQFEIQCAQLKSIDKFIQYMYTTLEEAEMSGMDIRVSLQELIESSNVTLNTTSVSNTTGLGNYTSLKELFDITQEEIEQSRGDLGNVEDEVLSSLRSSYKSLQTEAQSVLDSLEATLLMQWRSGLEILLQGNGTVADRPCSGLVDCILVLNGSLGNLLSFVPSEITTLLSQSLPVASQLLLQLASNELTNFTDSRNKLTPIRSLVQAMLDNGYWCSTLPQVIVHPVAETSVQINTALTLTCRGNSSLPVSYLWRKDGVAVPNTNSHTLVLNDMRVFDEGNYSCEITNDVGTARSTNSSVHVFILPQYYQLPSSVITYMGDENGAYFTCNATSRPDPGWRWYHRSSTRAQWREVIGAVTNELLVRSPSQSDEGEYRCEAYNDFGNLSSDPVSLHLVSVTVRVLAYNVEISMVRQNGTELSERDISLQEDLKNKFEEGVSFGDVVLSEEIGVTDVILDEEIVISFKLISPNVTIPQNIHLETIVNNLTNSRIQLNRVRDDLERFLDNSEDFILEYEDSEYQYRRSSFRVDIPEIQCPPGQELHSNRFLCSDCLEGQEQAVIVESRVTGSGTIIERVPRCSPCPFHTYQDIVGSYGQCKPCPVNHITFITGAKSLDQCTELCPVNYNSSNGLMPCRPCPSDTYQPTPGQIECLTCTSENDDPLCSKNPCEKSKIIGSCNEGYLRFYYDSSLQQCEPFLYSGCDGNENNFPSLNECSQTCGCPQNQSSLLECTNDPCQSNTCPSAPTAQCFPDYCGNCTSRYYYNDQEVTETCSCSNGLEPVLCAPSCLSTCRIPEPICPISSCVPGCGCPDDTIYDEINKECVLPSSCDTCSLPPVIGPCRGAFPRWFYNSSSGSCELFLYGGCSGNTNRFISLQQCIQSCGCESSETALSCSGDLCMGASCDAHDNSICEIDSCSNCTVKHYVGLEEVTDQCDVCSLPPDVGSCNNNISRWYFNSESSRCELFKYGGCKGNKNNFNSLRSCLQTCSSQTCDVGVTVVDCYTDPCRTTHCPNFDNALCMPNYCGECSAHYYNSTGHDITMMCSDCPSDKAPVKCLINPCDYRTCPNLPPTECVLNVCGECKAQYYWNNVDVTEFCMTCPFGGQIFKECGASCQRTCDDIRYQRPFVCSRHYCVPGCACPAGQVLDESINRCVYPEQCPCQGTCDPVPNNCTSLSYDNCNCPFCKDCPIVGQEYNDVKASCPKTCSNPHLLCAGEGQPGCSCPLGQVIDEMNNRCVQPKNCPKPDPCTLAPERGPCTASITRYHYNVTSQLCQQFSYGGCFPNENNFFTQHDCEDKCSDCYPVCTPEYCTIQRGGTCSVPSSLPGSTQGCPGGCALSNCGACYYSYNDLPFPPLPGSCPSVCPLLNGQVDESCMARWGRCVQRSYYAIYQTVSERERFKNNFRCWSHQCTN</sequence>
<dbReference type="InterPro" id="IPR050751">
    <property type="entry name" value="ECM_structural_protein"/>
</dbReference>
<evidence type="ECO:0000256" key="8">
    <source>
        <dbReference type="SAM" id="Coils"/>
    </source>
</evidence>
<dbReference type="SMART" id="SM00179">
    <property type="entry name" value="EGF_CA"/>
    <property type="match status" value="7"/>
</dbReference>
<dbReference type="InterPro" id="IPR013783">
    <property type="entry name" value="Ig-like_fold"/>
</dbReference>
<dbReference type="SMART" id="SM00131">
    <property type="entry name" value="KU"/>
    <property type="match status" value="4"/>
</dbReference>
<dbReference type="PROSITE" id="PS01187">
    <property type="entry name" value="EGF_CA"/>
    <property type="match status" value="2"/>
</dbReference>
<feature type="domain" description="Ig-like" evidence="12">
    <location>
        <begin position="2034"/>
        <end position="2115"/>
    </location>
</feature>
<accession>A0AAN0J1Y1</accession>
<dbReference type="FunFam" id="2.10.25.10:FF:000005">
    <property type="entry name" value="Fibrillin 2"/>
    <property type="match status" value="2"/>
</dbReference>
<dbReference type="GO" id="GO:0005509">
    <property type="term" value="F:calcium ion binding"/>
    <property type="evidence" value="ECO:0007669"/>
    <property type="project" value="InterPro"/>
</dbReference>
<dbReference type="InterPro" id="IPR020901">
    <property type="entry name" value="Prtase_inh_Kunz-CS"/>
</dbReference>
<dbReference type="InterPro" id="IPR009030">
    <property type="entry name" value="Growth_fac_rcpt_cys_sf"/>
</dbReference>
<dbReference type="SMART" id="SM00408">
    <property type="entry name" value="IGc2"/>
    <property type="match status" value="2"/>
</dbReference>
<feature type="domain" description="Sushi" evidence="13">
    <location>
        <begin position="547"/>
        <end position="604"/>
    </location>
</feature>
<dbReference type="GeneID" id="109581235"/>
<dbReference type="GO" id="GO:0007160">
    <property type="term" value="P:cell-matrix adhesion"/>
    <property type="evidence" value="ECO:0007669"/>
    <property type="project" value="InterPro"/>
</dbReference>
<dbReference type="PANTHER" id="PTHR24034">
    <property type="entry name" value="EGF-LIKE DOMAIN-CONTAINING PROTEIN"/>
    <property type="match status" value="1"/>
</dbReference>
<keyword evidence="2 9" id="KW-0732">Signal</keyword>
<feature type="domain" description="EGF-like" evidence="10">
    <location>
        <begin position="670"/>
        <end position="710"/>
    </location>
</feature>
<dbReference type="SMART" id="SM00032">
    <property type="entry name" value="CCP"/>
    <property type="match status" value="2"/>
</dbReference>
<feature type="disulfide bond" evidence="6">
    <location>
        <begin position="680"/>
        <end position="697"/>
    </location>
</feature>
<evidence type="ECO:0000256" key="1">
    <source>
        <dbReference type="ARBA" id="ARBA00022536"/>
    </source>
</evidence>
<dbReference type="SMART" id="SM00181">
    <property type="entry name" value="EGF"/>
    <property type="match status" value="10"/>
</dbReference>
<dbReference type="PROSITE" id="PS50279">
    <property type="entry name" value="BPTI_KUNITZ_2"/>
    <property type="match status" value="4"/>
</dbReference>
<feature type="domain" description="BPTI/Kunitz inhibitor" evidence="11">
    <location>
        <begin position="2481"/>
        <end position="2531"/>
    </location>
</feature>
<dbReference type="Proteomes" id="UP000007879">
    <property type="component" value="Unassembled WGS sequence"/>
</dbReference>
<evidence type="ECO:0000256" key="5">
    <source>
        <dbReference type="ARBA" id="ARBA00023180"/>
    </source>
</evidence>
<feature type="signal peptide" evidence="9">
    <location>
        <begin position="1"/>
        <end position="18"/>
    </location>
</feature>
<dbReference type="PANTHER" id="PTHR24034:SF209">
    <property type="entry name" value="EGF-LIKE DOMAIN-CONTAINING PROTEIN"/>
    <property type="match status" value="1"/>
</dbReference>
<keyword evidence="8" id="KW-0175">Coiled coil</keyword>
<reference evidence="15" key="1">
    <citation type="journal article" date="2010" name="Nature">
        <title>The Amphimedon queenslandica genome and the evolution of animal complexity.</title>
        <authorList>
            <person name="Srivastava M."/>
            <person name="Simakov O."/>
            <person name="Chapman J."/>
            <person name="Fahey B."/>
            <person name="Gauthier M.E."/>
            <person name="Mitros T."/>
            <person name="Richards G.S."/>
            <person name="Conaco C."/>
            <person name="Dacre M."/>
            <person name="Hellsten U."/>
            <person name="Larroux C."/>
            <person name="Putnam N.H."/>
            <person name="Stanke M."/>
            <person name="Adamska M."/>
            <person name="Darling A."/>
            <person name="Degnan S.M."/>
            <person name="Oakley T.H."/>
            <person name="Plachetzki D.C."/>
            <person name="Zhai Y."/>
            <person name="Adamski M."/>
            <person name="Calcino A."/>
            <person name="Cummins S.F."/>
            <person name="Goodstein D.M."/>
            <person name="Harris C."/>
            <person name="Jackson D.J."/>
            <person name="Leys S.P."/>
            <person name="Shu S."/>
            <person name="Woodcroft B.J."/>
            <person name="Vervoort M."/>
            <person name="Kosik K.S."/>
            <person name="Manning G."/>
            <person name="Degnan B.M."/>
            <person name="Rokhsar D.S."/>
        </authorList>
    </citation>
    <scope>NUCLEOTIDE SEQUENCE [LARGE SCALE GENOMIC DNA]</scope>
</reference>
<dbReference type="InterPro" id="IPR003599">
    <property type="entry name" value="Ig_sub"/>
</dbReference>
<dbReference type="SUPFAM" id="SSF57184">
    <property type="entry name" value="Growth factor receptor domain"/>
    <property type="match status" value="4"/>
</dbReference>
<dbReference type="InterPro" id="IPR003886">
    <property type="entry name" value="NIDO_dom"/>
</dbReference>